<evidence type="ECO:0000256" key="1">
    <source>
        <dbReference type="SAM" id="Phobius"/>
    </source>
</evidence>
<evidence type="ECO:0000313" key="2">
    <source>
        <dbReference type="EMBL" id="EYU46114.1"/>
    </source>
</evidence>
<dbReference type="Proteomes" id="UP000030748">
    <property type="component" value="Unassembled WGS sequence"/>
</dbReference>
<reference evidence="2 3" key="1">
    <citation type="journal article" date="2013" name="Proc. Natl. Acad. Sci. U.S.A.">
        <title>Fine-scale variation in meiotic recombination in Mimulus inferred from population shotgun sequencing.</title>
        <authorList>
            <person name="Hellsten U."/>
            <person name="Wright K.M."/>
            <person name="Jenkins J."/>
            <person name="Shu S."/>
            <person name="Yuan Y."/>
            <person name="Wessler S.R."/>
            <person name="Schmutz J."/>
            <person name="Willis J.H."/>
            <person name="Rokhsar D.S."/>
        </authorList>
    </citation>
    <scope>NUCLEOTIDE SEQUENCE [LARGE SCALE GENOMIC DNA]</scope>
    <source>
        <strain evidence="3">cv. DUN x IM62</strain>
    </source>
</reference>
<organism evidence="2 3">
    <name type="scientific">Erythranthe guttata</name>
    <name type="common">Yellow monkey flower</name>
    <name type="synonym">Mimulus guttatus</name>
    <dbReference type="NCBI Taxonomy" id="4155"/>
    <lineage>
        <taxon>Eukaryota</taxon>
        <taxon>Viridiplantae</taxon>
        <taxon>Streptophyta</taxon>
        <taxon>Embryophyta</taxon>
        <taxon>Tracheophyta</taxon>
        <taxon>Spermatophyta</taxon>
        <taxon>Magnoliopsida</taxon>
        <taxon>eudicotyledons</taxon>
        <taxon>Gunneridae</taxon>
        <taxon>Pentapetalae</taxon>
        <taxon>asterids</taxon>
        <taxon>lamiids</taxon>
        <taxon>Lamiales</taxon>
        <taxon>Phrymaceae</taxon>
        <taxon>Erythranthe</taxon>
    </lineage>
</organism>
<accession>A0A022S1A5</accession>
<dbReference type="AlphaFoldDB" id="A0A022S1A5"/>
<keyword evidence="3" id="KW-1185">Reference proteome</keyword>
<protein>
    <submittedName>
        <fullName evidence="2">Uncharacterized protein</fullName>
    </submittedName>
</protein>
<keyword evidence="1" id="KW-1133">Transmembrane helix</keyword>
<evidence type="ECO:0000313" key="3">
    <source>
        <dbReference type="Proteomes" id="UP000030748"/>
    </source>
</evidence>
<dbReference type="EMBL" id="KI630171">
    <property type="protein sequence ID" value="EYU46114.1"/>
    <property type="molecule type" value="Genomic_DNA"/>
</dbReference>
<name>A0A022S1A5_ERYGU</name>
<gene>
    <name evidence="2" type="ORF">MIMGU_mgv1a016972mg</name>
</gene>
<feature type="transmembrane region" description="Helical" evidence="1">
    <location>
        <begin position="38"/>
        <end position="61"/>
    </location>
</feature>
<proteinExistence type="predicted"/>
<sequence length="99" mass="11407">MGQVQDMVCKGKSQRAHSTHILIIILNQKISKHTCASLSLSSVLFSLFCFSFQQLHVLHFYSMGTLKGRKWLFSTFRLYSVSLRATPMLSRQTKHQMLD</sequence>
<keyword evidence="1" id="KW-0812">Transmembrane</keyword>
<keyword evidence="1" id="KW-0472">Membrane</keyword>